<dbReference type="EMBL" id="FOEN01000001">
    <property type="protein sequence ID" value="SEP55860.1"/>
    <property type="molecule type" value="Genomic_DNA"/>
</dbReference>
<feature type="transmembrane region" description="Helical" evidence="1">
    <location>
        <begin position="33"/>
        <end position="52"/>
    </location>
</feature>
<dbReference type="RefSeq" id="WP_159428795.1">
    <property type="nucleotide sequence ID" value="NZ_CALUDV010000047.1"/>
</dbReference>
<keyword evidence="1" id="KW-1133">Transmembrane helix</keyword>
<name>A0A1H8YUH9_9LACT</name>
<accession>A0A1H8YUH9</accession>
<keyword evidence="1" id="KW-0812">Transmembrane</keyword>
<dbReference type="Proteomes" id="UP000198833">
    <property type="component" value="Unassembled WGS sequence"/>
</dbReference>
<dbReference type="STRING" id="89093.SAMN04488558_10111"/>
<sequence length="55" mass="6403">MKKPKSQLDHIIQEQLNDLKSKKVKPEEKNSHYFIKIFGGLIFLVVVVNLLLNIL</sequence>
<gene>
    <name evidence="2" type="ORF">SAMN04488558_10111</name>
</gene>
<organism evidence="2 3">
    <name type="scientific">Ignavigranum ruoffiae</name>
    <dbReference type="NCBI Taxonomy" id="89093"/>
    <lineage>
        <taxon>Bacteria</taxon>
        <taxon>Bacillati</taxon>
        <taxon>Bacillota</taxon>
        <taxon>Bacilli</taxon>
        <taxon>Lactobacillales</taxon>
        <taxon>Aerococcaceae</taxon>
        <taxon>Ignavigranum</taxon>
    </lineage>
</organism>
<dbReference type="AlphaFoldDB" id="A0A1H8YUH9"/>
<evidence type="ECO:0000313" key="3">
    <source>
        <dbReference type="Proteomes" id="UP000198833"/>
    </source>
</evidence>
<proteinExistence type="predicted"/>
<keyword evidence="1" id="KW-0472">Membrane</keyword>
<evidence type="ECO:0000313" key="2">
    <source>
        <dbReference type="EMBL" id="SEP55860.1"/>
    </source>
</evidence>
<evidence type="ECO:0000256" key="1">
    <source>
        <dbReference type="SAM" id="Phobius"/>
    </source>
</evidence>
<protein>
    <submittedName>
        <fullName evidence="2">Uncharacterized protein</fullName>
    </submittedName>
</protein>
<reference evidence="2 3" key="1">
    <citation type="submission" date="2016-10" db="EMBL/GenBank/DDBJ databases">
        <authorList>
            <person name="de Groot N.N."/>
        </authorList>
    </citation>
    <scope>NUCLEOTIDE SEQUENCE [LARGE SCALE GENOMIC DNA]</scope>
    <source>
        <strain evidence="2 3">DSM 15695</strain>
    </source>
</reference>
<keyword evidence="3" id="KW-1185">Reference proteome</keyword>